<dbReference type="AlphaFoldDB" id="A0A0F9KMN2"/>
<organism evidence="2">
    <name type="scientific">marine sediment metagenome</name>
    <dbReference type="NCBI Taxonomy" id="412755"/>
    <lineage>
        <taxon>unclassified sequences</taxon>
        <taxon>metagenomes</taxon>
        <taxon>ecological metagenomes</taxon>
    </lineage>
</organism>
<feature type="region of interest" description="Disordered" evidence="1">
    <location>
        <begin position="111"/>
        <end position="130"/>
    </location>
</feature>
<protein>
    <recommendedName>
        <fullName evidence="3">Glutaredoxin domain-containing protein</fullName>
    </recommendedName>
</protein>
<evidence type="ECO:0000256" key="1">
    <source>
        <dbReference type="SAM" id="MobiDB-lite"/>
    </source>
</evidence>
<accession>A0A0F9KMN2</accession>
<reference evidence="2" key="1">
    <citation type="journal article" date="2015" name="Nature">
        <title>Complex archaea that bridge the gap between prokaryotes and eukaryotes.</title>
        <authorList>
            <person name="Spang A."/>
            <person name="Saw J.H."/>
            <person name="Jorgensen S.L."/>
            <person name="Zaremba-Niedzwiedzka K."/>
            <person name="Martijn J."/>
            <person name="Lind A.E."/>
            <person name="van Eijk R."/>
            <person name="Schleper C."/>
            <person name="Guy L."/>
            <person name="Ettema T.J."/>
        </authorList>
    </citation>
    <scope>NUCLEOTIDE SEQUENCE</scope>
</reference>
<name>A0A0F9KMN2_9ZZZZ</name>
<proteinExistence type="predicted"/>
<comment type="caution">
    <text evidence="2">The sequence shown here is derived from an EMBL/GenBank/DDBJ whole genome shotgun (WGS) entry which is preliminary data.</text>
</comment>
<dbReference type="EMBL" id="LAZR01013122">
    <property type="protein sequence ID" value="KKM23443.1"/>
    <property type="molecule type" value="Genomic_DNA"/>
</dbReference>
<gene>
    <name evidence="2" type="ORF">LCGC14_1615100</name>
</gene>
<evidence type="ECO:0008006" key="3">
    <source>
        <dbReference type="Google" id="ProtNLM"/>
    </source>
</evidence>
<sequence>MAEQENPSQPELIDPEGVKVTLVIDEECTPCAQIRKHLEQYGGEYEVIDPLSAEAERFWDENQVKFPTAVITRENGTEVPCEIFMDEENLVLKCDDGLLVVKEPSPELLESLPQAEVIQPRSPADLPRAP</sequence>
<evidence type="ECO:0000313" key="2">
    <source>
        <dbReference type="EMBL" id="KKM23443.1"/>
    </source>
</evidence>